<accession>A0A0W0ZX89</accession>
<keyword evidence="4" id="KW-0645">Protease</keyword>
<dbReference type="InterPro" id="IPR050491">
    <property type="entry name" value="AmpC-like"/>
</dbReference>
<dbReference type="EMBL" id="LNZA01000001">
    <property type="protein sequence ID" value="KTD73755.1"/>
    <property type="molecule type" value="Genomic_DNA"/>
</dbReference>
<proteinExistence type="predicted"/>
<dbReference type="OrthoDB" id="5638366at2"/>
<feature type="domain" description="Beta-lactamase-related" evidence="2">
    <location>
        <begin position="51"/>
        <end position="377"/>
    </location>
</feature>
<name>A0A0W0ZX89_9GAMM</name>
<dbReference type="InterPro" id="IPR021860">
    <property type="entry name" value="Peptidase_S12_Pab87-rel_C"/>
</dbReference>
<dbReference type="GO" id="GO:0009002">
    <property type="term" value="F:serine-type D-Ala-D-Ala carboxypeptidase activity"/>
    <property type="evidence" value="ECO:0007669"/>
    <property type="project" value="UniProtKB-EC"/>
</dbReference>
<dbReference type="PANTHER" id="PTHR46825:SF15">
    <property type="entry name" value="BETA-LACTAMASE-RELATED DOMAIN-CONTAINING PROTEIN"/>
    <property type="match status" value="1"/>
</dbReference>
<dbReference type="EC" id="3.4.16.4" evidence="4"/>
<comment type="caution">
    <text evidence="4">The sequence shown here is derived from an EMBL/GenBank/DDBJ whole genome shotgun (WGS) entry which is preliminary data.</text>
</comment>
<dbReference type="InterPro" id="IPR001466">
    <property type="entry name" value="Beta-lactam-related"/>
</dbReference>
<feature type="signal peptide" evidence="1">
    <location>
        <begin position="1"/>
        <end position="22"/>
    </location>
</feature>
<keyword evidence="4" id="KW-0378">Hydrolase</keyword>
<dbReference type="Pfam" id="PF11954">
    <property type="entry name" value="DUF3471"/>
    <property type="match status" value="1"/>
</dbReference>
<evidence type="ECO:0000313" key="5">
    <source>
        <dbReference type="Proteomes" id="UP000054693"/>
    </source>
</evidence>
<feature type="domain" description="Peptidase S12 Pab87-related C-terminal" evidence="3">
    <location>
        <begin position="415"/>
        <end position="505"/>
    </location>
</feature>
<dbReference type="PANTHER" id="PTHR46825">
    <property type="entry name" value="D-ALANYL-D-ALANINE-CARBOXYPEPTIDASE/ENDOPEPTIDASE AMPH"/>
    <property type="match status" value="1"/>
</dbReference>
<dbReference type="Gene3D" id="2.40.128.600">
    <property type="match status" value="1"/>
</dbReference>
<dbReference type="AlphaFoldDB" id="A0A0W0ZX89"/>
<evidence type="ECO:0000256" key="1">
    <source>
        <dbReference type="SAM" id="SignalP"/>
    </source>
</evidence>
<gene>
    <name evidence="4" type="ORF">Ltuc_1602</name>
</gene>
<dbReference type="Gene3D" id="3.40.710.10">
    <property type="entry name" value="DD-peptidase/beta-lactamase superfamily"/>
    <property type="match status" value="1"/>
</dbReference>
<reference evidence="4 5" key="1">
    <citation type="submission" date="2015-11" db="EMBL/GenBank/DDBJ databases">
        <title>Genomic analysis of 38 Legionella species identifies large and diverse effector repertoires.</title>
        <authorList>
            <person name="Burstein D."/>
            <person name="Amaro F."/>
            <person name="Zusman T."/>
            <person name="Lifshitz Z."/>
            <person name="Cohen O."/>
            <person name="Gilbert J.A."/>
            <person name="Pupko T."/>
            <person name="Shuman H.A."/>
            <person name="Segal G."/>
        </authorList>
    </citation>
    <scope>NUCLEOTIDE SEQUENCE [LARGE SCALE GENOMIC DNA]</scope>
    <source>
        <strain evidence="4 5">ATCC 49180</strain>
    </source>
</reference>
<dbReference type="PATRIC" id="fig|40335.7.peg.1700"/>
<organism evidence="4 5">
    <name type="scientific">Legionella tucsonensis</name>
    <dbReference type="NCBI Taxonomy" id="40335"/>
    <lineage>
        <taxon>Bacteria</taxon>
        <taxon>Pseudomonadati</taxon>
        <taxon>Pseudomonadota</taxon>
        <taxon>Gammaproteobacteria</taxon>
        <taxon>Legionellales</taxon>
        <taxon>Legionellaceae</taxon>
        <taxon>Legionella</taxon>
    </lineage>
</organism>
<keyword evidence="4" id="KW-0121">Carboxypeptidase</keyword>
<dbReference type="InterPro" id="IPR012338">
    <property type="entry name" value="Beta-lactam/transpept-like"/>
</dbReference>
<dbReference type="STRING" id="40335.Ltuc_1602"/>
<dbReference type="Pfam" id="PF00144">
    <property type="entry name" value="Beta-lactamase"/>
    <property type="match status" value="1"/>
</dbReference>
<dbReference type="SUPFAM" id="SSF56601">
    <property type="entry name" value="beta-lactamase/transpeptidase-like"/>
    <property type="match status" value="1"/>
</dbReference>
<evidence type="ECO:0000313" key="4">
    <source>
        <dbReference type="EMBL" id="KTD73755.1"/>
    </source>
</evidence>
<keyword evidence="5" id="KW-1185">Reference proteome</keyword>
<evidence type="ECO:0000259" key="2">
    <source>
        <dbReference type="Pfam" id="PF00144"/>
    </source>
</evidence>
<keyword evidence="1" id="KW-0732">Signal</keyword>
<sequence length="518" mass="57859">MKKNFTIIALFFSLSYATILTAKPTLAATTDQTLKNLLTEFEQYAENARLQWNVPGMAIAIVKNDRLIYSKGFGVKKLGESSLVDPHTVFQIGSLTKAFTAALTAQLIDQGKLGWQDRVIDHYPSFIMYDPYVTREFRVQDLYAQHSGLQTFAGDLQYVLGYDANHIVYHLRDIEPTTSFRSTYSYLNSLFVVGAKLNEKITNISWENLLQENIFNPLEMKESSVGLKKYLQNKNIAGLHLLLNNKITAIPYDNLLTQGIYTGNGAAGGINSNVIDMSKWLIMQLNEGSFKNKQLISKENIKIMHAPQTLTSKFLDGWSSYALGWSYADGLSEPLISHNGETAGAKAMILLAPKSKVGIVILTNDRDTLLPEALAYQFIDKYLGNTKADWSKVYLDGYAKITQHEKSQTQASLKVANYQKALPLTVYTGIYNNKIYGDAKIVHQQNQLTFIIGPKHIAIPLQHLTGNIFILKSPSELLGVFDTIDNPQIIFNVTADGKVTDMDIPLFAADSIGKFIKK</sequence>
<protein>
    <submittedName>
        <fullName evidence="4">Beta-lactamase</fullName>
        <ecNumber evidence="4">3.4.16.4</ecNumber>
    </submittedName>
</protein>
<dbReference type="Proteomes" id="UP000054693">
    <property type="component" value="Unassembled WGS sequence"/>
</dbReference>
<feature type="chain" id="PRO_5006919181" evidence="1">
    <location>
        <begin position="23"/>
        <end position="518"/>
    </location>
</feature>
<dbReference type="RefSeq" id="WP_058520756.1">
    <property type="nucleotide sequence ID" value="NZ_CAAAIP010000008.1"/>
</dbReference>
<evidence type="ECO:0000259" key="3">
    <source>
        <dbReference type="Pfam" id="PF11954"/>
    </source>
</evidence>